<sequence length="130" mass="14217">MTLEQSSILIVDDVSSVRYFLNQNLRIMGAEKVAEASTGQQALIAISTEQPDVIFLDIELPDSNGHELLTHIKALDPKCHVVIMSAHSTVENVKRSVEGGASGFMAKPFTPQKIQATMNRICKLPQVKSV</sequence>
<dbReference type="EMBL" id="VRLR01000012">
    <property type="protein sequence ID" value="TXK79021.1"/>
    <property type="molecule type" value="Genomic_DNA"/>
</dbReference>
<proteinExistence type="predicted"/>
<protein>
    <submittedName>
        <fullName evidence="4">Response regulator</fullName>
    </submittedName>
</protein>
<gene>
    <name evidence="4" type="ORF">FU839_15820</name>
</gene>
<dbReference type="SUPFAM" id="SSF52172">
    <property type="entry name" value="CheY-like"/>
    <property type="match status" value="1"/>
</dbReference>
<dbReference type="InterPro" id="IPR001789">
    <property type="entry name" value="Sig_transdc_resp-reg_receiver"/>
</dbReference>
<evidence type="ECO:0000259" key="3">
    <source>
        <dbReference type="PROSITE" id="PS50110"/>
    </source>
</evidence>
<name>A0A5C8LNT0_9GAMM</name>
<dbReference type="InterPro" id="IPR011006">
    <property type="entry name" value="CheY-like_superfamily"/>
</dbReference>
<evidence type="ECO:0000256" key="2">
    <source>
        <dbReference type="PROSITE-ProRule" id="PRU00169"/>
    </source>
</evidence>
<feature type="modified residue" description="4-aspartylphosphate" evidence="2">
    <location>
        <position position="57"/>
    </location>
</feature>
<organism evidence="4 5">
    <name type="scientific">Rheinheimera tangshanensis</name>
    <dbReference type="NCBI Taxonomy" id="400153"/>
    <lineage>
        <taxon>Bacteria</taxon>
        <taxon>Pseudomonadati</taxon>
        <taxon>Pseudomonadota</taxon>
        <taxon>Gammaproteobacteria</taxon>
        <taxon>Chromatiales</taxon>
        <taxon>Chromatiaceae</taxon>
        <taxon>Rheinheimera</taxon>
    </lineage>
</organism>
<dbReference type="PANTHER" id="PTHR44591">
    <property type="entry name" value="STRESS RESPONSE REGULATOR PROTEIN 1"/>
    <property type="match status" value="1"/>
</dbReference>
<accession>A0A5C8LNT0</accession>
<comment type="caution">
    <text evidence="4">The sequence shown here is derived from an EMBL/GenBank/DDBJ whole genome shotgun (WGS) entry which is preliminary data.</text>
</comment>
<dbReference type="SMART" id="SM00448">
    <property type="entry name" value="REC"/>
    <property type="match status" value="1"/>
</dbReference>
<dbReference type="PANTHER" id="PTHR44591:SF3">
    <property type="entry name" value="RESPONSE REGULATORY DOMAIN-CONTAINING PROTEIN"/>
    <property type="match status" value="1"/>
</dbReference>
<dbReference type="RefSeq" id="WP_053423200.1">
    <property type="nucleotide sequence ID" value="NZ_BAAAGC010000015.1"/>
</dbReference>
<keyword evidence="1 2" id="KW-0597">Phosphoprotein</keyword>
<evidence type="ECO:0000313" key="4">
    <source>
        <dbReference type="EMBL" id="TXK79021.1"/>
    </source>
</evidence>
<dbReference type="OrthoDB" id="5637927at2"/>
<dbReference type="AlphaFoldDB" id="A0A5C8LNT0"/>
<keyword evidence="5" id="KW-1185">Reference proteome</keyword>
<dbReference type="CDD" id="cd00156">
    <property type="entry name" value="REC"/>
    <property type="match status" value="1"/>
</dbReference>
<reference evidence="4 5" key="1">
    <citation type="submission" date="2019-08" db="EMBL/GenBank/DDBJ databases">
        <title>Draft genome analysis of Rheinheimera tangshanensis isolated from the roots of fresh rice plants (Oryza sativa).</title>
        <authorList>
            <person name="Yu Q."/>
            <person name="Qi Y."/>
            <person name="Zhang H."/>
            <person name="Pu J."/>
        </authorList>
    </citation>
    <scope>NUCLEOTIDE SEQUENCE [LARGE SCALE GENOMIC DNA]</scope>
    <source>
        <strain evidence="4 5">JA3-B52</strain>
    </source>
</reference>
<feature type="domain" description="Response regulatory" evidence="3">
    <location>
        <begin position="7"/>
        <end position="122"/>
    </location>
</feature>
<dbReference type="Proteomes" id="UP000321814">
    <property type="component" value="Unassembled WGS sequence"/>
</dbReference>
<dbReference type="Pfam" id="PF00072">
    <property type="entry name" value="Response_reg"/>
    <property type="match status" value="1"/>
</dbReference>
<dbReference type="PROSITE" id="PS50110">
    <property type="entry name" value="RESPONSE_REGULATORY"/>
    <property type="match status" value="1"/>
</dbReference>
<evidence type="ECO:0000256" key="1">
    <source>
        <dbReference type="ARBA" id="ARBA00022553"/>
    </source>
</evidence>
<dbReference type="Gene3D" id="3.40.50.2300">
    <property type="match status" value="1"/>
</dbReference>
<dbReference type="GO" id="GO:0000160">
    <property type="term" value="P:phosphorelay signal transduction system"/>
    <property type="evidence" value="ECO:0007669"/>
    <property type="project" value="InterPro"/>
</dbReference>
<dbReference type="InterPro" id="IPR050595">
    <property type="entry name" value="Bact_response_regulator"/>
</dbReference>
<evidence type="ECO:0000313" key="5">
    <source>
        <dbReference type="Proteomes" id="UP000321814"/>
    </source>
</evidence>